<evidence type="ECO:0000313" key="1">
    <source>
        <dbReference type="EMBL" id="KAH6927247.1"/>
    </source>
</evidence>
<dbReference type="Proteomes" id="UP000821845">
    <property type="component" value="Chromosome 6"/>
</dbReference>
<gene>
    <name evidence="1" type="ORF">HPB50_001123</name>
</gene>
<keyword evidence="2" id="KW-1185">Reference proteome</keyword>
<proteinExistence type="predicted"/>
<comment type="caution">
    <text evidence="1">The sequence shown here is derived from an EMBL/GenBank/DDBJ whole genome shotgun (WGS) entry which is preliminary data.</text>
</comment>
<accession>A0ACB7S254</accession>
<name>A0ACB7S254_HYAAI</name>
<organism evidence="1 2">
    <name type="scientific">Hyalomma asiaticum</name>
    <name type="common">Tick</name>
    <dbReference type="NCBI Taxonomy" id="266040"/>
    <lineage>
        <taxon>Eukaryota</taxon>
        <taxon>Metazoa</taxon>
        <taxon>Ecdysozoa</taxon>
        <taxon>Arthropoda</taxon>
        <taxon>Chelicerata</taxon>
        <taxon>Arachnida</taxon>
        <taxon>Acari</taxon>
        <taxon>Parasitiformes</taxon>
        <taxon>Ixodida</taxon>
        <taxon>Ixodoidea</taxon>
        <taxon>Ixodidae</taxon>
        <taxon>Hyalomminae</taxon>
        <taxon>Hyalomma</taxon>
    </lineage>
</organism>
<sequence length="100" mass="11042">MVNGPPHSVNAYVAAGDGDTRGVIHVLPPHIPPDEIKTNVKMHTQGVEVLHAQMLGDTKTVVITFYGTTVPRCVYYRGGELPWYPYKNTTQVCSLLQRPP</sequence>
<protein>
    <submittedName>
        <fullName evidence="1">Uncharacterized protein</fullName>
    </submittedName>
</protein>
<dbReference type="EMBL" id="CM023486">
    <property type="protein sequence ID" value="KAH6927247.1"/>
    <property type="molecule type" value="Genomic_DNA"/>
</dbReference>
<reference evidence="1" key="1">
    <citation type="submission" date="2020-05" db="EMBL/GenBank/DDBJ databases">
        <title>Large-scale comparative analyses of tick genomes elucidate their genetic diversity and vector capacities.</title>
        <authorList>
            <person name="Jia N."/>
            <person name="Wang J."/>
            <person name="Shi W."/>
            <person name="Du L."/>
            <person name="Sun Y."/>
            <person name="Zhan W."/>
            <person name="Jiang J."/>
            <person name="Wang Q."/>
            <person name="Zhang B."/>
            <person name="Ji P."/>
            <person name="Sakyi L.B."/>
            <person name="Cui X."/>
            <person name="Yuan T."/>
            <person name="Jiang B."/>
            <person name="Yang W."/>
            <person name="Lam T.T.-Y."/>
            <person name="Chang Q."/>
            <person name="Ding S."/>
            <person name="Wang X."/>
            <person name="Zhu J."/>
            <person name="Ruan X."/>
            <person name="Zhao L."/>
            <person name="Wei J."/>
            <person name="Que T."/>
            <person name="Du C."/>
            <person name="Cheng J."/>
            <person name="Dai P."/>
            <person name="Han X."/>
            <person name="Huang E."/>
            <person name="Gao Y."/>
            <person name="Liu J."/>
            <person name="Shao H."/>
            <person name="Ye R."/>
            <person name="Li L."/>
            <person name="Wei W."/>
            <person name="Wang X."/>
            <person name="Wang C."/>
            <person name="Yang T."/>
            <person name="Huo Q."/>
            <person name="Li W."/>
            <person name="Guo W."/>
            <person name="Chen H."/>
            <person name="Zhou L."/>
            <person name="Ni X."/>
            <person name="Tian J."/>
            <person name="Zhou Y."/>
            <person name="Sheng Y."/>
            <person name="Liu T."/>
            <person name="Pan Y."/>
            <person name="Xia L."/>
            <person name="Li J."/>
            <person name="Zhao F."/>
            <person name="Cao W."/>
        </authorList>
    </citation>
    <scope>NUCLEOTIDE SEQUENCE</scope>
    <source>
        <strain evidence="1">Hyas-2018</strain>
    </source>
</reference>
<evidence type="ECO:0000313" key="2">
    <source>
        <dbReference type="Proteomes" id="UP000821845"/>
    </source>
</evidence>